<dbReference type="KEGG" id="scd:Spica_0368"/>
<proteinExistence type="predicted"/>
<reference evidence="2" key="1">
    <citation type="journal article" date="2013" name="Stand. Genomic Sci.">
        <title>Genome sequence of the thermophilic fresh-water bacterium Spirochaeta caldaria type strain (H1(T)), reclassification of Spirochaeta caldaria, Spirochaeta stenostrepta, and Spirochaeta zuelzerae in the genus Treponema as Treponema caldaria comb. nov., Treponema stenostrepta comb. nov., and Treponema zuelzerae comb. nov., and emendation of the genus Treponema.</title>
        <authorList>
            <person name="Abt B."/>
            <person name="Goker M."/>
            <person name="Scheuner C."/>
            <person name="Han C."/>
            <person name="Lu M."/>
            <person name="Misra M."/>
            <person name="Lapidus A."/>
            <person name="Nolan M."/>
            <person name="Lucas S."/>
            <person name="Hammon N."/>
            <person name="Deshpande S."/>
            <person name="Cheng J.F."/>
            <person name="Tapia R."/>
            <person name="Goodwin L.A."/>
            <person name="Pitluck S."/>
            <person name="Liolios K."/>
            <person name="Pagani I."/>
            <person name="Ivanova N."/>
            <person name="Mavromatis K."/>
            <person name="Mikhailova N."/>
            <person name="Huntemann M."/>
            <person name="Pati A."/>
            <person name="Chen A."/>
            <person name="Palaniappan K."/>
            <person name="Land M."/>
            <person name="Hauser L."/>
            <person name="Jeffries C.D."/>
            <person name="Rohde M."/>
            <person name="Spring S."/>
            <person name="Gronow S."/>
            <person name="Detter J.C."/>
            <person name="Bristow J."/>
            <person name="Eisen J.A."/>
            <person name="Markowitz V."/>
            <person name="Hugenholtz P."/>
            <person name="Kyrpides N.C."/>
            <person name="Woyke T."/>
            <person name="Klenk H.P."/>
        </authorList>
    </citation>
    <scope>NUCLEOTIDE SEQUENCE</scope>
    <source>
        <strain evidence="2">ATCC 51460 / DSM 7334 / H1</strain>
    </source>
</reference>
<gene>
    <name evidence="1" type="ordered locus">Spica_0368</name>
</gene>
<organism evidence="1 2">
    <name type="scientific">Gracilinema caldarium (strain ATCC 51460 / DSM 7334 / H1)</name>
    <name type="common">Treponema caldarium</name>
    <dbReference type="NCBI Taxonomy" id="744872"/>
    <lineage>
        <taxon>Bacteria</taxon>
        <taxon>Pseudomonadati</taxon>
        <taxon>Spirochaetota</taxon>
        <taxon>Spirochaetia</taxon>
        <taxon>Spirochaetales</taxon>
        <taxon>Breznakiellaceae</taxon>
        <taxon>Gracilinema</taxon>
    </lineage>
</organism>
<dbReference type="EMBL" id="CP002868">
    <property type="protein sequence ID" value="AEJ18532.1"/>
    <property type="molecule type" value="Genomic_DNA"/>
</dbReference>
<evidence type="ECO:0000313" key="1">
    <source>
        <dbReference type="EMBL" id="AEJ18532.1"/>
    </source>
</evidence>
<dbReference type="Proteomes" id="UP000000503">
    <property type="component" value="Chromosome"/>
</dbReference>
<accession>F8EX05</accession>
<dbReference type="RefSeq" id="WP_013967844.1">
    <property type="nucleotide sequence ID" value="NC_015732.1"/>
</dbReference>
<name>F8EX05_GRAC1</name>
<dbReference type="HOGENOM" id="CLU_1685789_0_0_12"/>
<dbReference type="AlphaFoldDB" id="F8EX05"/>
<dbReference type="STRING" id="744872.Spica_0368"/>
<keyword evidence="2" id="KW-1185">Reference proteome</keyword>
<sequence length="156" mass="17400">MESLFESLLTLIPIALIIALRIAAARKERQGLQDKTRIADVLKANTTKLAKVVHVKQEYKPAFRFEETGHPPIAVWEDASQKQKSVNPSVINVVEQGSLLNVEISPMKETTSVTPVIQKTGKMEYSFPLKRLRNLSQLQQAVVYAELLGPPKGLQL</sequence>
<protein>
    <submittedName>
        <fullName evidence="1">Uncharacterized protein</fullName>
    </submittedName>
</protein>
<evidence type="ECO:0000313" key="2">
    <source>
        <dbReference type="Proteomes" id="UP000000503"/>
    </source>
</evidence>